<evidence type="ECO:0000259" key="2">
    <source>
        <dbReference type="PROSITE" id="PS50878"/>
    </source>
</evidence>
<dbReference type="AlphaFoldDB" id="A0AAN7RVY4"/>
<feature type="region of interest" description="Disordered" evidence="1">
    <location>
        <begin position="37"/>
        <end position="71"/>
    </location>
</feature>
<reference evidence="3 4" key="1">
    <citation type="journal article" date="2023" name="J. Hered.">
        <title>Chromosome-level genome of the wood stork (Mycteria americana) provides insight into avian chromosome evolution.</title>
        <authorList>
            <person name="Flamio R. Jr."/>
            <person name="Ramstad K.M."/>
        </authorList>
    </citation>
    <scope>NUCLEOTIDE SEQUENCE [LARGE SCALE GENOMIC DNA]</scope>
    <source>
        <strain evidence="3">JAX WOST 10</strain>
    </source>
</reference>
<sequence>MGGKRGSAHRLIPEVRVAFVPRDRVQGGEELPVVENQVRHQGSLEKSQPTQVHGTRCDAAKGSERRSGKIPSDWRKANVAPVFRKDKKDDPGNYRLVNLTSVPGKITEQVLLEHISGNMKEEMTGSGDKGRAVDVAYLDFSKAFDIVSHSILISKLGSCGLGEWTTRWVRKWLDHWAQRLVTSGVSQGSILEQLLLNTFINVLEEET</sequence>
<feature type="compositionally biased region" description="Polar residues" evidence="1">
    <location>
        <begin position="44"/>
        <end position="53"/>
    </location>
</feature>
<feature type="domain" description="Reverse transcriptase" evidence="2">
    <location>
        <begin position="63"/>
        <end position="207"/>
    </location>
</feature>
<evidence type="ECO:0000313" key="4">
    <source>
        <dbReference type="Proteomes" id="UP001333110"/>
    </source>
</evidence>
<dbReference type="PANTHER" id="PTHR33332">
    <property type="entry name" value="REVERSE TRANSCRIPTASE DOMAIN-CONTAINING PROTEIN"/>
    <property type="match status" value="1"/>
</dbReference>
<dbReference type="PROSITE" id="PS50878">
    <property type="entry name" value="RT_POL"/>
    <property type="match status" value="1"/>
</dbReference>
<feature type="compositionally biased region" description="Basic and acidic residues" evidence="1">
    <location>
        <begin position="55"/>
        <end position="71"/>
    </location>
</feature>
<gene>
    <name evidence="3" type="ORF">QYF61_008768</name>
</gene>
<accession>A0AAN7RVY4</accession>
<dbReference type="Pfam" id="PF00078">
    <property type="entry name" value="RVT_1"/>
    <property type="match status" value="1"/>
</dbReference>
<proteinExistence type="predicted"/>
<protein>
    <recommendedName>
        <fullName evidence="2">Reverse transcriptase domain-containing protein</fullName>
    </recommendedName>
</protein>
<comment type="caution">
    <text evidence="3">The sequence shown here is derived from an EMBL/GenBank/DDBJ whole genome shotgun (WGS) entry which is preliminary data.</text>
</comment>
<evidence type="ECO:0000256" key="1">
    <source>
        <dbReference type="SAM" id="MobiDB-lite"/>
    </source>
</evidence>
<name>A0AAN7RVY4_MYCAM</name>
<organism evidence="3 4">
    <name type="scientific">Mycteria americana</name>
    <name type="common">Wood stork</name>
    <dbReference type="NCBI Taxonomy" id="33587"/>
    <lineage>
        <taxon>Eukaryota</taxon>
        <taxon>Metazoa</taxon>
        <taxon>Chordata</taxon>
        <taxon>Craniata</taxon>
        <taxon>Vertebrata</taxon>
        <taxon>Euteleostomi</taxon>
        <taxon>Archelosauria</taxon>
        <taxon>Archosauria</taxon>
        <taxon>Dinosauria</taxon>
        <taxon>Saurischia</taxon>
        <taxon>Theropoda</taxon>
        <taxon>Coelurosauria</taxon>
        <taxon>Aves</taxon>
        <taxon>Neognathae</taxon>
        <taxon>Neoaves</taxon>
        <taxon>Aequornithes</taxon>
        <taxon>Ciconiiformes</taxon>
        <taxon>Ciconiidae</taxon>
        <taxon>Mycteria</taxon>
    </lineage>
</organism>
<dbReference type="EMBL" id="JAUNZN010000018">
    <property type="protein sequence ID" value="KAK4810796.1"/>
    <property type="molecule type" value="Genomic_DNA"/>
</dbReference>
<dbReference type="InterPro" id="IPR000477">
    <property type="entry name" value="RT_dom"/>
</dbReference>
<keyword evidence="4" id="KW-1185">Reference proteome</keyword>
<evidence type="ECO:0000313" key="3">
    <source>
        <dbReference type="EMBL" id="KAK4810796.1"/>
    </source>
</evidence>
<dbReference type="Proteomes" id="UP001333110">
    <property type="component" value="Unassembled WGS sequence"/>
</dbReference>